<name>A0A0D2E2T8_9EURO</name>
<protein>
    <submittedName>
        <fullName evidence="1">Uncharacterized protein</fullName>
    </submittedName>
</protein>
<dbReference type="AlphaFoldDB" id="A0A0D2E2T8"/>
<accession>A0A0D2E2T8</accession>
<dbReference type="EMBL" id="KN846958">
    <property type="protein sequence ID" value="KIW68652.1"/>
    <property type="molecule type" value="Genomic_DNA"/>
</dbReference>
<gene>
    <name evidence="1" type="ORF">PV04_04580</name>
</gene>
<evidence type="ECO:0000313" key="1">
    <source>
        <dbReference type="EMBL" id="KIW68652.1"/>
    </source>
</evidence>
<reference evidence="1 2" key="1">
    <citation type="submission" date="2015-01" db="EMBL/GenBank/DDBJ databases">
        <title>The Genome Sequence of Capronia semiimmersa CBS27337.</title>
        <authorList>
            <consortium name="The Broad Institute Genomics Platform"/>
            <person name="Cuomo C."/>
            <person name="de Hoog S."/>
            <person name="Gorbushina A."/>
            <person name="Stielow B."/>
            <person name="Teixiera M."/>
            <person name="Abouelleil A."/>
            <person name="Chapman S.B."/>
            <person name="Priest M."/>
            <person name="Young S.K."/>
            <person name="Wortman J."/>
            <person name="Nusbaum C."/>
            <person name="Birren B."/>
        </authorList>
    </citation>
    <scope>NUCLEOTIDE SEQUENCE [LARGE SCALE GENOMIC DNA]</scope>
    <source>
        <strain evidence="1 2">CBS 27337</strain>
    </source>
</reference>
<dbReference type="STRING" id="5601.A0A0D2E2T8"/>
<proteinExistence type="predicted"/>
<sequence length="131" mass="14610">MAGITSPIILLPTARCLPPRKLRTIVADLFRGMMVTRNPSLFQCLPAEKEHELDTSPRFVLMKAELADLKRNLLRKNRIAAATRSMERHGKYGHKNSAAYKKPSPLNVRGKPIMNFNPSVSTVPASLAFVD</sequence>
<evidence type="ECO:0000313" key="2">
    <source>
        <dbReference type="Proteomes" id="UP000054266"/>
    </source>
</evidence>
<organism evidence="1 2">
    <name type="scientific">Phialophora macrospora</name>
    <dbReference type="NCBI Taxonomy" id="1851006"/>
    <lineage>
        <taxon>Eukaryota</taxon>
        <taxon>Fungi</taxon>
        <taxon>Dikarya</taxon>
        <taxon>Ascomycota</taxon>
        <taxon>Pezizomycotina</taxon>
        <taxon>Eurotiomycetes</taxon>
        <taxon>Chaetothyriomycetidae</taxon>
        <taxon>Chaetothyriales</taxon>
        <taxon>Herpotrichiellaceae</taxon>
        <taxon>Phialophora</taxon>
    </lineage>
</organism>
<dbReference type="HOGENOM" id="CLU_1927329_0_0_1"/>
<dbReference type="Proteomes" id="UP000054266">
    <property type="component" value="Unassembled WGS sequence"/>
</dbReference>
<keyword evidence="2" id="KW-1185">Reference proteome</keyword>